<dbReference type="NCBIfam" id="TIGR02227">
    <property type="entry name" value="sigpep_I_bact"/>
    <property type="match status" value="1"/>
</dbReference>
<dbReference type="EC" id="3.4.21.89" evidence="4 6"/>
<dbReference type="RefSeq" id="WP_258388632.1">
    <property type="nucleotide sequence ID" value="NZ_CP091430.1"/>
</dbReference>
<gene>
    <name evidence="8" type="primary">lepB</name>
    <name evidence="8" type="ORF">L1F29_12450</name>
</gene>
<dbReference type="InterPro" id="IPR019533">
    <property type="entry name" value="Peptidase_S26"/>
</dbReference>
<dbReference type="SUPFAM" id="SSF51306">
    <property type="entry name" value="LexA/Signal peptidase"/>
    <property type="match status" value="1"/>
</dbReference>
<dbReference type="CDD" id="cd06530">
    <property type="entry name" value="S26_SPase_I"/>
    <property type="match status" value="1"/>
</dbReference>
<keyword evidence="6" id="KW-1133">Transmembrane helix</keyword>
<name>A0ABY5SF76_9BACL</name>
<dbReference type="PRINTS" id="PR00727">
    <property type="entry name" value="LEADERPTASE"/>
</dbReference>
<dbReference type="PROSITE" id="PS00761">
    <property type="entry name" value="SPASE_I_3"/>
    <property type="match status" value="1"/>
</dbReference>
<comment type="catalytic activity">
    <reaction evidence="1 6">
        <text>Cleavage of hydrophobic, N-terminal signal or leader sequences from secreted and periplasmic proteins.</text>
        <dbReference type="EC" id="3.4.21.89"/>
    </reaction>
</comment>
<accession>A0ABY5SF76</accession>
<proteinExistence type="inferred from homology"/>
<sequence>MNKEAEEPRIPRKNSWLKEVREWVLSLSVAVIVALLVQNYAFAQTEVRNVSMQSTLFAGQRLIEDKITYRFEQPDRGDIVIINGPESEQRLIKRVIGLPGDVIDMKDGQIYVNGTLTEESYVKGSTYPNGLEVPYEVPEGKLFVMGDNREHSTDSRELGPISVSSIEGRAIFRLWPLSKFGTLD</sequence>
<dbReference type="PANTHER" id="PTHR43390">
    <property type="entry name" value="SIGNAL PEPTIDASE I"/>
    <property type="match status" value="1"/>
</dbReference>
<evidence type="ECO:0000256" key="6">
    <source>
        <dbReference type="RuleBase" id="RU362042"/>
    </source>
</evidence>
<keyword evidence="6" id="KW-0645">Protease</keyword>
<evidence type="ECO:0000259" key="7">
    <source>
        <dbReference type="Pfam" id="PF10502"/>
    </source>
</evidence>
<comment type="similarity">
    <text evidence="3 6">Belongs to the peptidase S26 family.</text>
</comment>
<evidence type="ECO:0000256" key="4">
    <source>
        <dbReference type="ARBA" id="ARBA00013208"/>
    </source>
</evidence>
<dbReference type="EMBL" id="CP091430">
    <property type="protein sequence ID" value="UVI32581.1"/>
    <property type="molecule type" value="Genomic_DNA"/>
</dbReference>
<evidence type="ECO:0000313" key="8">
    <source>
        <dbReference type="EMBL" id="UVI32581.1"/>
    </source>
</evidence>
<keyword evidence="6" id="KW-0812">Transmembrane</keyword>
<dbReference type="InterPro" id="IPR036286">
    <property type="entry name" value="LexA/Signal_pep-like_sf"/>
</dbReference>
<feature type="domain" description="Peptidase S26" evidence="7">
    <location>
        <begin position="21"/>
        <end position="175"/>
    </location>
</feature>
<dbReference type="InterPro" id="IPR019758">
    <property type="entry name" value="Pept_S26A_signal_pept_1_CS"/>
</dbReference>
<evidence type="ECO:0000256" key="2">
    <source>
        <dbReference type="ARBA" id="ARBA00004401"/>
    </source>
</evidence>
<keyword evidence="5 6" id="KW-0378">Hydrolase</keyword>
<evidence type="ECO:0000256" key="3">
    <source>
        <dbReference type="ARBA" id="ARBA00009370"/>
    </source>
</evidence>
<keyword evidence="6" id="KW-0472">Membrane</keyword>
<organism evidence="8 9">
    <name type="scientific">Paenibacillus spongiae</name>
    <dbReference type="NCBI Taxonomy" id="2909671"/>
    <lineage>
        <taxon>Bacteria</taxon>
        <taxon>Bacillati</taxon>
        <taxon>Bacillota</taxon>
        <taxon>Bacilli</taxon>
        <taxon>Bacillales</taxon>
        <taxon>Paenibacillaceae</taxon>
        <taxon>Paenibacillus</taxon>
    </lineage>
</organism>
<dbReference type="PROSITE" id="PS00760">
    <property type="entry name" value="SPASE_I_2"/>
    <property type="match status" value="1"/>
</dbReference>
<evidence type="ECO:0000313" key="9">
    <source>
        <dbReference type="Proteomes" id="UP001057877"/>
    </source>
</evidence>
<dbReference type="PANTHER" id="PTHR43390:SF1">
    <property type="entry name" value="CHLOROPLAST PROCESSING PEPTIDASE"/>
    <property type="match status" value="1"/>
</dbReference>
<dbReference type="GO" id="GO:0009003">
    <property type="term" value="F:signal peptidase activity"/>
    <property type="evidence" value="ECO:0007669"/>
    <property type="project" value="UniProtKB-EC"/>
</dbReference>
<dbReference type="Gene3D" id="2.10.109.10">
    <property type="entry name" value="Umud Fragment, subunit A"/>
    <property type="match status" value="1"/>
</dbReference>
<feature type="transmembrane region" description="Helical" evidence="6">
    <location>
        <begin position="23"/>
        <end position="42"/>
    </location>
</feature>
<protein>
    <recommendedName>
        <fullName evidence="4 6">Signal peptidase I</fullName>
        <ecNumber evidence="4 6">3.4.21.89</ecNumber>
    </recommendedName>
</protein>
<keyword evidence="9" id="KW-1185">Reference proteome</keyword>
<evidence type="ECO:0000256" key="1">
    <source>
        <dbReference type="ARBA" id="ARBA00000677"/>
    </source>
</evidence>
<comment type="subcellular location">
    <subcellularLocation>
        <location evidence="2">Cell membrane</location>
        <topology evidence="2">Single-pass type II membrane protein</topology>
    </subcellularLocation>
    <subcellularLocation>
        <location evidence="6">Membrane</location>
        <topology evidence="6">Single-pass type II membrane protein</topology>
    </subcellularLocation>
</comment>
<dbReference type="InterPro" id="IPR019757">
    <property type="entry name" value="Pept_S26A_signal_pept_1_Lys-AS"/>
</dbReference>
<dbReference type="InterPro" id="IPR000223">
    <property type="entry name" value="Pept_S26A_signal_pept_1"/>
</dbReference>
<dbReference type="Pfam" id="PF10502">
    <property type="entry name" value="Peptidase_S26"/>
    <property type="match status" value="1"/>
</dbReference>
<dbReference type="Proteomes" id="UP001057877">
    <property type="component" value="Chromosome"/>
</dbReference>
<reference evidence="8" key="1">
    <citation type="submission" date="2022-01" db="EMBL/GenBank/DDBJ databases">
        <title>Paenibacillus spongiae sp. nov., isolated from marine sponge.</title>
        <authorList>
            <person name="Li Z."/>
            <person name="Zhang M."/>
        </authorList>
    </citation>
    <scope>NUCLEOTIDE SEQUENCE</scope>
    <source>
        <strain evidence="8">PHS-Z3</strain>
    </source>
</reference>
<evidence type="ECO:0000256" key="5">
    <source>
        <dbReference type="ARBA" id="ARBA00022801"/>
    </source>
</evidence>